<sequence length="303" mass="33058">MGKVPSAARVVLAQKLRAKWVTSGGLKLDQVAAKLKVKLQDQNVRGLSDTALSRYLSTEHTTLPEKAVLTALAEIFGASAEELDEWHELQRQARGDQRQRQLQRPAPTPEVPAAQARDSPAPVAMHAGDSPDNRERSRPRRRRGRWLVPVAGAGATVVAGLVLVLLLHAPGEETAAVATSASPPPAPDPGYGFAMRIDRMAFRILSREWTQTSAGDVELWWNNSCPEGTTTYWVALRPTGEAARFSCNSWQYRKWAGVPAGTYHLEFWKDQDGRSLHGSGAMRASVPIIVHPKPVPVPHPAAS</sequence>
<dbReference type="Proteomes" id="UP000316541">
    <property type="component" value="Unassembled WGS sequence"/>
</dbReference>
<keyword evidence="2" id="KW-0472">Membrane</keyword>
<dbReference type="AlphaFoldDB" id="A0A544YXJ7"/>
<name>A0A544YXJ7_9ACTN</name>
<evidence type="ECO:0000313" key="4">
    <source>
        <dbReference type="Proteomes" id="UP000316541"/>
    </source>
</evidence>
<organism evidence="3 4">
    <name type="scientific">Microbispora hainanensis</name>
    <dbReference type="NCBI Taxonomy" id="568844"/>
    <lineage>
        <taxon>Bacteria</taxon>
        <taxon>Bacillati</taxon>
        <taxon>Actinomycetota</taxon>
        <taxon>Actinomycetes</taxon>
        <taxon>Streptosporangiales</taxon>
        <taxon>Streptosporangiaceae</taxon>
        <taxon>Microbispora</taxon>
    </lineage>
</organism>
<protein>
    <recommendedName>
        <fullName evidence="5">Helix-turn-helix domain-containing protein</fullName>
    </recommendedName>
</protein>
<keyword evidence="2" id="KW-1133">Transmembrane helix</keyword>
<proteinExistence type="predicted"/>
<evidence type="ECO:0000256" key="1">
    <source>
        <dbReference type="SAM" id="MobiDB-lite"/>
    </source>
</evidence>
<evidence type="ECO:0000256" key="2">
    <source>
        <dbReference type="SAM" id="Phobius"/>
    </source>
</evidence>
<reference evidence="3 4" key="1">
    <citation type="submission" date="2019-07" db="EMBL/GenBank/DDBJ databases">
        <title>Microbispora hainanensis DSM 45428.</title>
        <authorList>
            <person name="Thawai C."/>
        </authorList>
    </citation>
    <scope>NUCLEOTIDE SEQUENCE [LARGE SCALE GENOMIC DNA]</scope>
    <source>
        <strain evidence="3 4">DSM 45428</strain>
    </source>
</reference>
<evidence type="ECO:0008006" key="5">
    <source>
        <dbReference type="Google" id="ProtNLM"/>
    </source>
</evidence>
<comment type="caution">
    <text evidence="3">The sequence shown here is derived from an EMBL/GenBank/DDBJ whole genome shotgun (WGS) entry which is preliminary data.</text>
</comment>
<feature type="region of interest" description="Disordered" evidence="1">
    <location>
        <begin position="91"/>
        <end position="141"/>
    </location>
</feature>
<feature type="transmembrane region" description="Helical" evidence="2">
    <location>
        <begin position="146"/>
        <end position="167"/>
    </location>
</feature>
<evidence type="ECO:0000313" key="3">
    <source>
        <dbReference type="EMBL" id="TQS21468.1"/>
    </source>
</evidence>
<dbReference type="RefSeq" id="WP_142618752.1">
    <property type="nucleotide sequence ID" value="NZ_VIRM01000011.1"/>
</dbReference>
<accession>A0A544YXJ7</accession>
<gene>
    <name evidence="3" type="ORF">FLX08_11615</name>
</gene>
<dbReference type="EMBL" id="VIRM01000011">
    <property type="protein sequence ID" value="TQS21468.1"/>
    <property type="molecule type" value="Genomic_DNA"/>
</dbReference>
<keyword evidence="2" id="KW-0812">Transmembrane</keyword>